<dbReference type="InterPro" id="IPR032675">
    <property type="entry name" value="LRR_dom_sf"/>
</dbReference>
<proteinExistence type="predicted"/>
<evidence type="ECO:0000256" key="1">
    <source>
        <dbReference type="ARBA" id="ARBA00004167"/>
    </source>
</evidence>
<evidence type="ECO:0000256" key="6">
    <source>
        <dbReference type="ARBA" id="ARBA00022889"/>
    </source>
</evidence>
<keyword evidence="5" id="KW-0677">Repeat</keyword>
<keyword evidence="2" id="KW-0433">Leucine-rich repeat</keyword>
<dbReference type="SMART" id="SM00364">
    <property type="entry name" value="LRR_BAC"/>
    <property type="match status" value="4"/>
</dbReference>
<keyword evidence="8" id="KW-0472">Membrane</keyword>
<dbReference type="Pfam" id="PF00560">
    <property type="entry name" value="LRR_1"/>
    <property type="match status" value="1"/>
</dbReference>
<protein>
    <recommendedName>
        <fullName evidence="12">LRRCT domain-containing protein</fullName>
    </recommendedName>
</protein>
<dbReference type="AlphaFoldDB" id="C3ZQ54"/>
<dbReference type="Pfam" id="PF01463">
    <property type="entry name" value="LRRCT"/>
    <property type="match status" value="1"/>
</dbReference>
<dbReference type="InterPro" id="IPR000483">
    <property type="entry name" value="Cys-rich_flank_reg_C"/>
</dbReference>
<evidence type="ECO:0000256" key="5">
    <source>
        <dbReference type="ARBA" id="ARBA00022737"/>
    </source>
</evidence>
<dbReference type="InterPro" id="IPR001611">
    <property type="entry name" value="Leu-rich_rpt"/>
</dbReference>
<dbReference type="PANTHER" id="PTHR22650">
    <property type="entry name" value="GLYCOPROTEIN IB BETA"/>
    <property type="match status" value="1"/>
</dbReference>
<dbReference type="PANTHER" id="PTHR22650:SF4">
    <property type="entry name" value="LEUCINE-RICH REPEAT AND TRANSMEMBRANE DOMAIN-CONTAINING PROTEIN 2-LIKE"/>
    <property type="match status" value="1"/>
</dbReference>
<dbReference type="eggNOG" id="KOG0619">
    <property type="taxonomic scope" value="Eukaryota"/>
</dbReference>
<dbReference type="InterPro" id="IPR003591">
    <property type="entry name" value="Leu-rich_rpt_typical-subtyp"/>
</dbReference>
<reference evidence="13" key="1">
    <citation type="journal article" date="2008" name="Nature">
        <title>The amphioxus genome and the evolution of the chordate karyotype.</title>
        <authorList>
            <consortium name="US DOE Joint Genome Institute (JGI-PGF)"/>
            <person name="Putnam N.H."/>
            <person name="Butts T."/>
            <person name="Ferrier D.E.K."/>
            <person name="Furlong R.F."/>
            <person name="Hellsten U."/>
            <person name="Kawashima T."/>
            <person name="Robinson-Rechavi M."/>
            <person name="Shoguchi E."/>
            <person name="Terry A."/>
            <person name="Yu J.-K."/>
            <person name="Benito-Gutierrez E.L."/>
            <person name="Dubchak I."/>
            <person name="Garcia-Fernandez J."/>
            <person name="Gibson-Brown J.J."/>
            <person name="Grigoriev I.V."/>
            <person name="Horton A.C."/>
            <person name="de Jong P.J."/>
            <person name="Jurka J."/>
            <person name="Kapitonov V.V."/>
            <person name="Kohara Y."/>
            <person name="Kuroki Y."/>
            <person name="Lindquist E."/>
            <person name="Lucas S."/>
            <person name="Osoegawa K."/>
            <person name="Pennacchio L.A."/>
            <person name="Salamov A.A."/>
            <person name="Satou Y."/>
            <person name="Sauka-Spengler T."/>
            <person name="Schmutz J."/>
            <person name="Shin-I T."/>
            <person name="Toyoda A."/>
            <person name="Bronner-Fraser M."/>
            <person name="Fujiyama A."/>
            <person name="Holland L.Z."/>
            <person name="Holland P.W.H."/>
            <person name="Satoh N."/>
            <person name="Rokhsar D.S."/>
        </authorList>
    </citation>
    <scope>NUCLEOTIDE SEQUENCE [LARGE SCALE GENOMIC DNA]</scope>
    <source>
        <strain evidence="13">S238N-H82</strain>
        <tissue evidence="13">Testes</tissue>
    </source>
</reference>
<evidence type="ECO:0000256" key="7">
    <source>
        <dbReference type="ARBA" id="ARBA00022989"/>
    </source>
</evidence>
<keyword evidence="9" id="KW-1015">Disulfide bond</keyword>
<comment type="subcellular location">
    <subcellularLocation>
        <location evidence="1">Membrane</location>
        <topology evidence="1">Single-pass membrane protein</topology>
    </subcellularLocation>
</comment>
<keyword evidence="7" id="KW-1133">Transmembrane helix</keyword>
<feature type="chain" id="PRO_5002937074" description="LRRCT domain-containing protein" evidence="11">
    <location>
        <begin position="21"/>
        <end position="534"/>
    </location>
</feature>
<evidence type="ECO:0000259" key="12">
    <source>
        <dbReference type="SMART" id="SM00082"/>
    </source>
</evidence>
<evidence type="ECO:0000256" key="10">
    <source>
        <dbReference type="SAM" id="MobiDB-lite"/>
    </source>
</evidence>
<evidence type="ECO:0000256" key="8">
    <source>
        <dbReference type="ARBA" id="ARBA00023136"/>
    </source>
</evidence>
<accession>C3ZQ54</accession>
<evidence type="ECO:0000256" key="9">
    <source>
        <dbReference type="ARBA" id="ARBA00023157"/>
    </source>
</evidence>
<feature type="region of interest" description="Disordered" evidence="10">
    <location>
        <begin position="457"/>
        <end position="490"/>
    </location>
</feature>
<evidence type="ECO:0000256" key="11">
    <source>
        <dbReference type="SAM" id="SignalP"/>
    </source>
</evidence>
<dbReference type="EMBL" id="GG666659">
    <property type="protein sequence ID" value="EEN45433.1"/>
    <property type="molecule type" value="Genomic_DNA"/>
</dbReference>
<keyword evidence="3" id="KW-0812">Transmembrane</keyword>
<organism>
    <name type="scientific">Branchiostoma floridae</name>
    <name type="common">Florida lancelet</name>
    <name type="synonym">Amphioxus</name>
    <dbReference type="NCBI Taxonomy" id="7739"/>
    <lineage>
        <taxon>Eukaryota</taxon>
        <taxon>Metazoa</taxon>
        <taxon>Chordata</taxon>
        <taxon>Cephalochordata</taxon>
        <taxon>Leptocardii</taxon>
        <taxon>Amphioxiformes</taxon>
        <taxon>Branchiostomatidae</taxon>
        <taxon>Branchiostoma</taxon>
    </lineage>
</organism>
<dbReference type="PROSITE" id="PS51450">
    <property type="entry name" value="LRR"/>
    <property type="match status" value="3"/>
</dbReference>
<feature type="signal peptide" evidence="11">
    <location>
        <begin position="1"/>
        <end position="20"/>
    </location>
</feature>
<dbReference type="SMART" id="SM00082">
    <property type="entry name" value="LRRCT"/>
    <property type="match status" value="2"/>
</dbReference>
<feature type="domain" description="LRRCT" evidence="12">
    <location>
        <begin position="133"/>
        <end position="183"/>
    </location>
</feature>
<name>C3ZQ54_BRAFL</name>
<dbReference type="PRINTS" id="PR00019">
    <property type="entry name" value="LEURICHRPT"/>
</dbReference>
<sequence>MANKMKLMLVLLLIIQKTAGWTTPSMACDGNCGGDCNCRGRGLTSVPQHLPTDITRLDLSYNNITTLSQSDFSRYSSLTALSLNNNGITSIKADVFVNLPQLETLSLSHNSLTTISLTVYDTLVSIGVDLSNNPWQCDCRMLPIKRGMTGFRYSDERFRCAGPANLEGKSLLLAVEPEDLNCEDTGSSPGGSADGSSPDKMPNKMKKMLVLLLIILKDVGLTPACSSSCSSYCECRYMSLTTVPQDLPTYITELYLSNNALTTLNQSDFSRYSNLLFLYLQSNQISEINSGAFCNLTSLAFLYINNNQLTSLTADMFMGLNNLLLLFLNNNTISTIAAGAFINLQRIRSLDLSQNHIDTFPTEALSNLNSSMLQLVDLSYNQMETLPPTAYDILAANSVDISNNPWQCDCRMLPFKQRMTSFPAFEKQIICAEPSNLSGKSLLYAVYPDDLICEETSTSSSVPADGIGTSPDSFADGTSPDGSVDGTVSDGYADGRWGKQTLPYKGVPTRWYINGDLTRLQQYTINNKGGKMAF</sequence>
<dbReference type="InterPro" id="IPR052313">
    <property type="entry name" value="GPIb-IX-V_Complex"/>
</dbReference>
<dbReference type="FunFam" id="3.80.10.10:FF:001830">
    <property type="entry name" value="Uncharacterized protein"/>
    <property type="match status" value="2"/>
</dbReference>
<evidence type="ECO:0000256" key="2">
    <source>
        <dbReference type="ARBA" id="ARBA00022614"/>
    </source>
</evidence>
<gene>
    <name evidence="13" type="ORF">BRAFLDRAFT_77868</name>
</gene>
<evidence type="ECO:0000256" key="4">
    <source>
        <dbReference type="ARBA" id="ARBA00022729"/>
    </source>
</evidence>
<dbReference type="InParanoid" id="C3ZQ54"/>
<feature type="domain" description="LRRCT" evidence="12">
    <location>
        <begin position="404"/>
        <end position="454"/>
    </location>
</feature>
<dbReference type="SUPFAM" id="SSF52058">
    <property type="entry name" value="L domain-like"/>
    <property type="match status" value="2"/>
</dbReference>
<dbReference type="Gene3D" id="3.80.10.10">
    <property type="entry name" value="Ribonuclease Inhibitor"/>
    <property type="match status" value="3"/>
</dbReference>
<keyword evidence="4 11" id="KW-0732">Signal</keyword>
<keyword evidence="6" id="KW-0130">Cell adhesion</keyword>
<dbReference type="Pfam" id="PF13855">
    <property type="entry name" value="LRR_8"/>
    <property type="match status" value="2"/>
</dbReference>
<evidence type="ECO:0000313" key="13">
    <source>
        <dbReference type="EMBL" id="EEN45433.1"/>
    </source>
</evidence>
<evidence type="ECO:0000256" key="3">
    <source>
        <dbReference type="ARBA" id="ARBA00022692"/>
    </source>
</evidence>
<dbReference type="SMART" id="SM00369">
    <property type="entry name" value="LRR_TYP"/>
    <property type="match status" value="9"/>
</dbReference>